<name>A0ACC2K0A7_9PEZI</name>
<keyword evidence="2" id="KW-1185">Reference proteome</keyword>
<proteinExistence type="predicted"/>
<protein>
    <submittedName>
        <fullName evidence="1">Uncharacterized protein</fullName>
    </submittedName>
</protein>
<comment type="caution">
    <text evidence="1">The sequence shown here is derived from an EMBL/GenBank/DDBJ whole genome shotgun (WGS) entry which is preliminary data.</text>
</comment>
<reference evidence="1" key="1">
    <citation type="submission" date="2022-12" db="EMBL/GenBank/DDBJ databases">
        <title>Genome Sequence of Lasiodiplodia mahajangana.</title>
        <authorList>
            <person name="Buettner E."/>
        </authorList>
    </citation>
    <scope>NUCLEOTIDE SEQUENCE</scope>
    <source>
        <strain evidence="1">VT137</strain>
    </source>
</reference>
<dbReference type="EMBL" id="JAPUUL010000070">
    <property type="protein sequence ID" value="KAJ8132893.1"/>
    <property type="molecule type" value="Genomic_DNA"/>
</dbReference>
<organism evidence="1 2">
    <name type="scientific">Lasiodiplodia mahajangana</name>
    <dbReference type="NCBI Taxonomy" id="1108764"/>
    <lineage>
        <taxon>Eukaryota</taxon>
        <taxon>Fungi</taxon>
        <taxon>Dikarya</taxon>
        <taxon>Ascomycota</taxon>
        <taxon>Pezizomycotina</taxon>
        <taxon>Dothideomycetes</taxon>
        <taxon>Dothideomycetes incertae sedis</taxon>
        <taxon>Botryosphaeriales</taxon>
        <taxon>Botryosphaeriaceae</taxon>
        <taxon>Lasiodiplodia</taxon>
    </lineage>
</organism>
<evidence type="ECO:0000313" key="1">
    <source>
        <dbReference type="EMBL" id="KAJ8132893.1"/>
    </source>
</evidence>
<sequence>MATDVSVGQTEQTERPPCKIFNRPAKDFYFHGRNREVQSIHDILERRNSVIVQGIAGVGKSSIALSIALRSTRVYDAIIWMRCEPRAALDQSCYEALREMEVIKEDEKPGIQMRQKWRDYLSKADFSWLVIFDNVENSDDLSQFLPSTGTGKIIITTRNPRLDFQPTISQIEIRPFGREEGRDCVLSMSTVWIHVACDPASAEELSNELGGLPLAMMQMTALAKSRGSIKAFLEEYRQNKIKYHNAEAAGITGIYPDIKPRIGTNWAMSFDALGDDAKSLLGILSFLSPDITPPALFNHWDKPFSGTTSGLLSYCDTELKYRTVRNELNRLALIQVDLGNGNLSMHRLQQLQLEHYLDVSSRQRAFETAVKLVYDVFPKEHIGQRFTGRWDDCAMYIQHAIVLNSHYLKRALSAGGYTAPPEFAKLMAWCSWYLWEIADYSAFNKVLEGGKNACEESPSDAFDEASWSLLNYNAGTVETSMGMFESGEKSLTGALKIRRELGNQDDIAATLNNLGLLYNSMHKFDLAEVQYSEALEIHLKRVESEDRNLSLTMVKHNLQRNAIQSGKIIPQQELQDTVDFFKNTISWWMTGHAYLVLGNLLFELRKYDDASAAYTTARDTLSREGRASKQPATAMVIYKLGYVAYTKSQFLEAAALFRESASISELYPEIPAEQARTQFMLAKALDMSEQTQVADEASMAREKVATLMKAYGLSIGRKEVIVCSEVTDFSKFITAKYQ</sequence>
<evidence type="ECO:0000313" key="2">
    <source>
        <dbReference type="Proteomes" id="UP001153332"/>
    </source>
</evidence>
<accession>A0ACC2K0A7</accession>
<dbReference type="Proteomes" id="UP001153332">
    <property type="component" value="Unassembled WGS sequence"/>
</dbReference>
<gene>
    <name evidence="1" type="ORF">O1611_g732</name>
</gene>